<keyword evidence="1" id="KW-0472">Membrane</keyword>
<dbReference type="OrthoDB" id="5698345at2759"/>
<keyword evidence="1" id="KW-0812">Transmembrane</keyword>
<keyword evidence="1" id="KW-1133">Transmembrane helix</keyword>
<feature type="transmembrane region" description="Helical" evidence="1">
    <location>
        <begin position="73"/>
        <end position="95"/>
    </location>
</feature>
<accession>A0A4P9ZR85</accession>
<protein>
    <submittedName>
        <fullName evidence="2">Uncharacterized protein</fullName>
    </submittedName>
</protein>
<evidence type="ECO:0000313" key="3">
    <source>
        <dbReference type="Proteomes" id="UP000268162"/>
    </source>
</evidence>
<feature type="transmembrane region" description="Helical" evidence="1">
    <location>
        <begin position="50"/>
        <end position="66"/>
    </location>
</feature>
<feature type="transmembrane region" description="Helical" evidence="1">
    <location>
        <begin position="135"/>
        <end position="160"/>
    </location>
</feature>
<gene>
    <name evidence="2" type="ORF">BJ085DRAFT_29656</name>
</gene>
<feature type="transmembrane region" description="Helical" evidence="1">
    <location>
        <begin position="20"/>
        <end position="38"/>
    </location>
</feature>
<dbReference type="Proteomes" id="UP000268162">
    <property type="component" value="Unassembled WGS sequence"/>
</dbReference>
<keyword evidence="3" id="KW-1185">Reference proteome</keyword>
<proteinExistence type="predicted"/>
<dbReference type="AlphaFoldDB" id="A0A4P9ZR85"/>
<reference evidence="3" key="1">
    <citation type="journal article" date="2018" name="Nat. Microbiol.">
        <title>Leveraging single-cell genomics to expand the fungal tree of life.</title>
        <authorList>
            <person name="Ahrendt S.R."/>
            <person name="Quandt C.A."/>
            <person name="Ciobanu D."/>
            <person name="Clum A."/>
            <person name="Salamov A."/>
            <person name="Andreopoulos B."/>
            <person name="Cheng J.F."/>
            <person name="Woyke T."/>
            <person name="Pelin A."/>
            <person name="Henrissat B."/>
            <person name="Reynolds N.K."/>
            <person name="Benny G.L."/>
            <person name="Smith M.E."/>
            <person name="James T.Y."/>
            <person name="Grigoriev I.V."/>
        </authorList>
    </citation>
    <scope>NUCLEOTIDE SEQUENCE [LARGE SCALE GENOMIC DNA]</scope>
    <source>
        <strain evidence="3">RSA 468</strain>
    </source>
</reference>
<evidence type="ECO:0000313" key="2">
    <source>
        <dbReference type="EMBL" id="RKP35162.1"/>
    </source>
</evidence>
<sequence length="206" mass="23211">MALKCIQVNRFLGYFRIGNAIVFICLVDGMASALQLYISTVGAEYLNMSTSMWSLAMAIVGAVSILKRNSILLQIYALGMSTLMFAYIPVVTVLASHLSSVWGRIFVETNMRYSLMGYTFYAFGFGKPVNLKSSFAIYITLYSLYTAFMTYFCVCVWSLYRQLRQTEREEARRSQHPGFSSIYDYGGSGVGQVHFSPTHRSTLLGR</sequence>
<dbReference type="EMBL" id="ML002944">
    <property type="protein sequence ID" value="RKP35162.1"/>
    <property type="molecule type" value="Genomic_DNA"/>
</dbReference>
<organism evidence="2 3">
    <name type="scientific">Dimargaris cristalligena</name>
    <dbReference type="NCBI Taxonomy" id="215637"/>
    <lineage>
        <taxon>Eukaryota</taxon>
        <taxon>Fungi</taxon>
        <taxon>Fungi incertae sedis</taxon>
        <taxon>Zoopagomycota</taxon>
        <taxon>Kickxellomycotina</taxon>
        <taxon>Dimargaritomycetes</taxon>
        <taxon>Dimargaritales</taxon>
        <taxon>Dimargaritaceae</taxon>
        <taxon>Dimargaris</taxon>
    </lineage>
</organism>
<evidence type="ECO:0000256" key="1">
    <source>
        <dbReference type="SAM" id="Phobius"/>
    </source>
</evidence>
<name>A0A4P9ZR85_9FUNG</name>